<reference evidence="2 4" key="1">
    <citation type="submission" date="2016-02" db="EMBL/GenBank/DDBJ databases">
        <title>Draft genome sequence for Clostridium paradoxum JW-YL-7.</title>
        <authorList>
            <person name="Utturkar S.M."/>
            <person name="Lancaster A."/>
            <person name="Poole F.L."/>
            <person name="Adams M.W."/>
            <person name="Brown S.D."/>
        </authorList>
    </citation>
    <scope>NUCLEOTIDE SEQUENCE [LARGE SCALE GENOMIC DNA]</scope>
    <source>
        <strain evidence="2 4">JW-YL-7</strain>
    </source>
</reference>
<organism evidence="2 4">
    <name type="scientific">Alkalithermobacter thermoalcaliphilus JW-YL-7 = DSM 7308</name>
    <dbReference type="NCBI Taxonomy" id="1121328"/>
    <lineage>
        <taxon>Bacteria</taxon>
        <taxon>Bacillati</taxon>
        <taxon>Bacillota</taxon>
        <taxon>Clostridia</taxon>
        <taxon>Peptostreptococcales</taxon>
        <taxon>Tepidibacteraceae</taxon>
        <taxon>Alkalithermobacter</taxon>
    </lineage>
</organism>
<protein>
    <submittedName>
        <fullName evidence="3">Phage tail component, N-terminal domain-containing protein</fullName>
    </submittedName>
    <submittedName>
        <fullName evidence="2">Tail component domain protein</fullName>
    </submittedName>
</protein>
<name>A0A150FS26_CLOPD</name>
<dbReference type="RefSeq" id="WP_066070136.1">
    <property type="nucleotide sequence ID" value="NZ_FRBG01000012.1"/>
</dbReference>
<dbReference type="Proteomes" id="UP000092605">
    <property type="component" value="Unassembled WGS sequence"/>
</dbReference>
<dbReference type="EMBL" id="LSFY01000001">
    <property type="protein sequence ID" value="KXZ40005.1"/>
    <property type="molecule type" value="Genomic_DNA"/>
</dbReference>
<proteinExistence type="predicted"/>
<evidence type="ECO:0000313" key="3">
    <source>
        <dbReference type="EMBL" id="SHL13883.1"/>
    </source>
</evidence>
<evidence type="ECO:0000313" key="2">
    <source>
        <dbReference type="EMBL" id="KXZ40005.1"/>
    </source>
</evidence>
<evidence type="ECO:0000259" key="1">
    <source>
        <dbReference type="Pfam" id="PF05709"/>
    </source>
</evidence>
<evidence type="ECO:0000313" key="5">
    <source>
        <dbReference type="Proteomes" id="UP000323392"/>
    </source>
</evidence>
<gene>
    <name evidence="2" type="ORF">JWYL7_1080</name>
    <name evidence="3" type="ORF">SAMN05661008_01535</name>
</gene>
<comment type="caution">
    <text evidence="2">The sequence shown here is derived from an EMBL/GenBank/DDBJ whole genome shotgun (WGS) entry which is preliminary data.</text>
</comment>
<dbReference type="STRING" id="1121328.JWYL7_1080"/>
<dbReference type="EMBL" id="FRBG01000012">
    <property type="protein sequence ID" value="SHL13883.1"/>
    <property type="molecule type" value="Genomic_DNA"/>
</dbReference>
<evidence type="ECO:0000313" key="4">
    <source>
        <dbReference type="Proteomes" id="UP000092605"/>
    </source>
</evidence>
<keyword evidence="5" id="KW-1185">Reference proteome</keyword>
<accession>A0A150FS26</accession>
<sequence length="231" mass="26308">MVGFVFNGVHSSYYNITARTDNRNLKPSLRVSEEIILGKDGSYKFENGYNDRVISVTCFLKHKDIYQRREIGRHVAKWLSGKGELKFDDEPNKFYKARIDKEIDLTIDVAIDIFTVDFVCEPFAYSEFKIANISGIGSIQNNGTQEVGFIAELNLSPRTTINVNGKSFTVTNIDQKTYVDTDKMICYTINNNKKTNKMLDFIGNFPKLSLGNNQVTVSGGETVIKYREMYL</sequence>
<dbReference type="PATRIC" id="fig|1121328.3.peg.1090"/>
<feature type="domain" description="Siphovirus-type tail component RIFT-related" evidence="1">
    <location>
        <begin position="32"/>
        <end position="120"/>
    </location>
</feature>
<dbReference type="NCBIfam" id="TIGR01633">
    <property type="entry name" value="phi3626_gp14_N"/>
    <property type="match status" value="1"/>
</dbReference>
<dbReference type="AlphaFoldDB" id="A0A150FS26"/>
<dbReference type="Proteomes" id="UP000323392">
    <property type="component" value="Unassembled WGS sequence"/>
</dbReference>
<dbReference type="InterPro" id="IPR008841">
    <property type="entry name" value="Siphovirus-type_tail_N"/>
</dbReference>
<dbReference type="InterPro" id="IPR006520">
    <property type="entry name" value="Dit_BPSPP_N"/>
</dbReference>
<dbReference type="Pfam" id="PF05709">
    <property type="entry name" value="Sipho_tail"/>
    <property type="match status" value="1"/>
</dbReference>
<dbReference type="Gene3D" id="2.40.30.200">
    <property type="match status" value="1"/>
</dbReference>
<reference evidence="3 5" key="2">
    <citation type="submission" date="2016-11" db="EMBL/GenBank/DDBJ databases">
        <authorList>
            <person name="Varghese N."/>
            <person name="Submissions S."/>
        </authorList>
    </citation>
    <scope>NUCLEOTIDE SEQUENCE [LARGE SCALE GENOMIC DNA]</scope>
    <source>
        <strain evidence="3 5">DSM 7308</strain>
    </source>
</reference>